<dbReference type="Proteomes" id="UP000607653">
    <property type="component" value="Unassembled WGS sequence"/>
</dbReference>
<name>A0A822XZG6_NELNU</name>
<proteinExistence type="predicted"/>
<organism evidence="2 3">
    <name type="scientific">Nelumbo nucifera</name>
    <name type="common">Sacred lotus</name>
    <dbReference type="NCBI Taxonomy" id="4432"/>
    <lineage>
        <taxon>Eukaryota</taxon>
        <taxon>Viridiplantae</taxon>
        <taxon>Streptophyta</taxon>
        <taxon>Embryophyta</taxon>
        <taxon>Tracheophyta</taxon>
        <taxon>Spermatophyta</taxon>
        <taxon>Magnoliopsida</taxon>
        <taxon>Proteales</taxon>
        <taxon>Nelumbonaceae</taxon>
        <taxon>Nelumbo</taxon>
    </lineage>
</organism>
<keyword evidence="3" id="KW-1185">Reference proteome</keyword>
<evidence type="ECO:0000313" key="3">
    <source>
        <dbReference type="Proteomes" id="UP000607653"/>
    </source>
</evidence>
<gene>
    <name evidence="2" type="ORF">HUJ06_026075</name>
</gene>
<dbReference type="AlphaFoldDB" id="A0A822XZG6"/>
<accession>A0A822XZG6</accession>
<feature type="region of interest" description="Disordered" evidence="1">
    <location>
        <begin position="88"/>
        <end position="109"/>
    </location>
</feature>
<comment type="caution">
    <text evidence="2">The sequence shown here is derived from an EMBL/GenBank/DDBJ whole genome shotgun (WGS) entry which is preliminary data.</text>
</comment>
<reference evidence="2 3" key="1">
    <citation type="journal article" date="2020" name="Mol. Biol. Evol.">
        <title>Distinct Expression and Methylation Patterns for Genes with Different Fates following a Single Whole-Genome Duplication in Flowering Plants.</title>
        <authorList>
            <person name="Shi T."/>
            <person name="Rahmani R.S."/>
            <person name="Gugger P.F."/>
            <person name="Wang M."/>
            <person name="Li H."/>
            <person name="Zhang Y."/>
            <person name="Li Z."/>
            <person name="Wang Q."/>
            <person name="Van de Peer Y."/>
            <person name="Marchal K."/>
            <person name="Chen J."/>
        </authorList>
    </citation>
    <scope>NUCLEOTIDE SEQUENCE [LARGE SCALE GENOMIC DNA]</scope>
    <source>
        <tissue evidence="2">Leaf</tissue>
    </source>
</reference>
<dbReference type="EMBL" id="DUZY01000001">
    <property type="protein sequence ID" value="DAD24611.1"/>
    <property type="molecule type" value="Genomic_DNA"/>
</dbReference>
<evidence type="ECO:0000256" key="1">
    <source>
        <dbReference type="SAM" id="MobiDB-lite"/>
    </source>
</evidence>
<protein>
    <submittedName>
        <fullName evidence="2">Uncharacterized protein</fullName>
    </submittedName>
</protein>
<evidence type="ECO:0000313" key="2">
    <source>
        <dbReference type="EMBL" id="DAD24611.1"/>
    </source>
</evidence>
<sequence>MEFHNSTEVPIFRLGTSAASGVADTDFALCIGISICCDCILAMEFRNSTEVPDFALELLLQAASLIPISHHLQGSLFVLVGGSKEGMRKRARRRRGGGEMLTFPGNGSGPAMQGPVTVRTVSIAGTGFAGEQYLGCCT</sequence>